<comment type="caution">
    <text evidence="2">The sequence shown here is derived from an EMBL/GenBank/DDBJ whole genome shotgun (WGS) entry which is preliminary data.</text>
</comment>
<dbReference type="EMBL" id="CAKJTJ010000013">
    <property type="protein sequence ID" value="CAG9621723.1"/>
    <property type="molecule type" value="Genomic_DNA"/>
</dbReference>
<keyword evidence="1" id="KW-0472">Membrane</keyword>
<keyword evidence="1" id="KW-1133">Transmembrane helix</keyword>
<evidence type="ECO:0000313" key="2">
    <source>
        <dbReference type="EMBL" id="CAG9621723.1"/>
    </source>
</evidence>
<dbReference type="Proteomes" id="UP000789833">
    <property type="component" value="Unassembled WGS sequence"/>
</dbReference>
<accession>A0ABN8AEU3</accession>
<keyword evidence="3" id="KW-1185">Reference proteome</keyword>
<protein>
    <submittedName>
        <fullName evidence="2">Uncharacterized protein</fullName>
    </submittedName>
</protein>
<evidence type="ECO:0000256" key="1">
    <source>
        <dbReference type="SAM" id="Phobius"/>
    </source>
</evidence>
<sequence length="76" mass="8759">MKLLWRVIVAIFVLVAAKVAIDSYQMIKVAAGGEHIRIDPALYFNLSYLIFALVGLMFFSDIVQKYLAKRNNQFKY</sequence>
<name>A0ABN8AEU3_9BACI</name>
<reference evidence="2 3" key="1">
    <citation type="submission" date="2021-10" db="EMBL/GenBank/DDBJ databases">
        <authorList>
            <person name="Criscuolo A."/>
        </authorList>
    </citation>
    <scope>NUCLEOTIDE SEQUENCE [LARGE SCALE GENOMIC DNA]</scope>
    <source>
        <strain evidence="3">CIP 111883</strain>
    </source>
</reference>
<evidence type="ECO:0000313" key="3">
    <source>
        <dbReference type="Proteomes" id="UP000789833"/>
    </source>
</evidence>
<proteinExistence type="predicted"/>
<organism evidence="2 3">
    <name type="scientific">Sutcliffiella rhizosphaerae</name>
    <dbReference type="NCBI Taxonomy" id="2880967"/>
    <lineage>
        <taxon>Bacteria</taxon>
        <taxon>Bacillati</taxon>
        <taxon>Bacillota</taxon>
        <taxon>Bacilli</taxon>
        <taxon>Bacillales</taxon>
        <taxon>Bacillaceae</taxon>
        <taxon>Sutcliffiella</taxon>
    </lineage>
</organism>
<keyword evidence="1" id="KW-0812">Transmembrane</keyword>
<feature type="transmembrane region" description="Helical" evidence="1">
    <location>
        <begin position="41"/>
        <end position="60"/>
    </location>
</feature>
<dbReference type="RefSeq" id="WP_230501609.1">
    <property type="nucleotide sequence ID" value="NZ_CAKJTJ010000013.1"/>
</dbReference>
<gene>
    <name evidence="2" type="ORF">BACCIP111883_02496</name>
</gene>